<evidence type="ECO:0000313" key="5">
    <source>
        <dbReference type="Proteomes" id="UP000235346"/>
    </source>
</evidence>
<dbReference type="InterPro" id="IPR036249">
    <property type="entry name" value="Thioredoxin-like_sf"/>
</dbReference>
<dbReference type="OrthoDB" id="9813092at2"/>
<dbReference type="EMBL" id="PNRE01000090">
    <property type="protein sequence ID" value="PMR67464.1"/>
    <property type="molecule type" value="Genomic_DNA"/>
</dbReference>
<dbReference type="SUPFAM" id="SSF47616">
    <property type="entry name" value="GST C-terminal domain-like"/>
    <property type="match status" value="1"/>
</dbReference>
<dbReference type="AlphaFoldDB" id="A0A2N7TH08"/>
<dbReference type="PANTHER" id="PTHR42673:SF21">
    <property type="entry name" value="GLUTATHIONE S-TRANSFERASE YFCF"/>
    <property type="match status" value="1"/>
</dbReference>
<organism evidence="4 5">
    <name type="scientific">Halomonas heilongjiangensis</name>
    <dbReference type="NCBI Taxonomy" id="1387883"/>
    <lineage>
        <taxon>Bacteria</taxon>
        <taxon>Pseudomonadati</taxon>
        <taxon>Pseudomonadota</taxon>
        <taxon>Gammaproteobacteria</taxon>
        <taxon>Oceanospirillales</taxon>
        <taxon>Halomonadaceae</taxon>
        <taxon>Halomonas</taxon>
    </lineage>
</organism>
<dbReference type="GO" id="GO:0006749">
    <property type="term" value="P:glutathione metabolic process"/>
    <property type="evidence" value="ECO:0007669"/>
    <property type="project" value="TreeGrafter"/>
</dbReference>
<comment type="caution">
    <text evidence="4">The sequence shown here is derived from an EMBL/GenBank/DDBJ whole genome shotgun (WGS) entry which is preliminary data.</text>
</comment>
<keyword evidence="5" id="KW-1185">Reference proteome</keyword>
<dbReference type="RefSeq" id="WP_102629480.1">
    <property type="nucleotide sequence ID" value="NZ_PDOH01000056.1"/>
</dbReference>
<evidence type="ECO:0000259" key="2">
    <source>
        <dbReference type="PROSITE" id="PS50404"/>
    </source>
</evidence>
<dbReference type="Pfam" id="PF13417">
    <property type="entry name" value="GST_N_3"/>
    <property type="match status" value="1"/>
</dbReference>
<dbReference type="SFLD" id="SFLDS00019">
    <property type="entry name" value="Glutathione_Transferase_(cytos"/>
    <property type="match status" value="1"/>
</dbReference>
<comment type="similarity">
    <text evidence="1">Belongs to the GST superfamily. Zeta family.</text>
</comment>
<dbReference type="InterPro" id="IPR004045">
    <property type="entry name" value="Glutathione_S-Trfase_N"/>
</dbReference>
<dbReference type="SFLD" id="SFLDG00358">
    <property type="entry name" value="Main_(cytGST)"/>
    <property type="match status" value="1"/>
</dbReference>
<evidence type="ECO:0000256" key="1">
    <source>
        <dbReference type="ARBA" id="ARBA00010007"/>
    </source>
</evidence>
<dbReference type="Gene3D" id="1.20.1050.10">
    <property type="match status" value="1"/>
</dbReference>
<evidence type="ECO:0000259" key="3">
    <source>
        <dbReference type="PROSITE" id="PS50405"/>
    </source>
</evidence>
<dbReference type="InterPro" id="IPR005955">
    <property type="entry name" value="GST_Zeta"/>
</dbReference>
<keyword evidence="4" id="KW-0413">Isomerase</keyword>
<accession>A0A2N7TH08</accession>
<dbReference type="PANTHER" id="PTHR42673">
    <property type="entry name" value="MALEYLACETOACETATE ISOMERASE"/>
    <property type="match status" value="1"/>
</dbReference>
<dbReference type="GO" id="GO:0004364">
    <property type="term" value="F:glutathione transferase activity"/>
    <property type="evidence" value="ECO:0007669"/>
    <property type="project" value="TreeGrafter"/>
</dbReference>
<dbReference type="SUPFAM" id="SSF52833">
    <property type="entry name" value="Thioredoxin-like"/>
    <property type="match status" value="1"/>
</dbReference>
<dbReference type="InterPro" id="IPR034330">
    <property type="entry name" value="GST_Zeta_C"/>
</dbReference>
<proteinExistence type="inferred from homology"/>
<dbReference type="InterPro" id="IPR036282">
    <property type="entry name" value="Glutathione-S-Trfase_C_sf"/>
</dbReference>
<name>A0A2N7TH08_9GAMM</name>
<dbReference type="PROSITE" id="PS50404">
    <property type="entry name" value="GST_NTER"/>
    <property type="match status" value="1"/>
</dbReference>
<dbReference type="NCBIfam" id="TIGR01262">
    <property type="entry name" value="maiA"/>
    <property type="match status" value="1"/>
</dbReference>
<gene>
    <name evidence="4" type="primary">maiA</name>
    <name evidence="4" type="ORF">C1H66_19195</name>
</gene>
<dbReference type="Gene3D" id="3.40.30.10">
    <property type="entry name" value="Glutaredoxin"/>
    <property type="match status" value="1"/>
</dbReference>
<dbReference type="InterPro" id="IPR040079">
    <property type="entry name" value="Glutathione_S-Trfase"/>
</dbReference>
<dbReference type="GO" id="GO:0005737">
    <property type="term" value="C:cytoplasm"/>
    <property type="evidence" value="ECO:0007669"/>
    <property type="project" value="InterPro"/>
</dbReference>
<evidence type="ECO:0000313" key="4">
    <source>
        <dbReference type="EMBL" id="PMR67464.1"/>
    </source>
</evidence>
<dbReference type="GO" id="GO:0016034">
    <property type="term" value="F:maleylacetoacetate isomerase activity"/>
    <property type="evidence" value="ECO:0007669"/>
    <property type="project" value="TreeGrafter"/>
</dbReference>
<feature type="domain" description="GST C-terminal" evidence="3">
    <location>
        <begin position="88"/>
        <end position="215"/>
    </location>
</feature>
<dbReference type="CDD" id="cd03042">
    <property type="entry name" value="GST_N_Zeta"/>
    <property type="match status" value="1"/>
</dbReference>
<dbReference type="FunFam" id="1.20.1050.10:FF:000017">
    <property type="entry name" value="Maleylacetoacetate isomerase"/>
    <property type="match status" value="1"/>
</dbReference>
<reference evidence="4 5" key="1">
    <citation type="submission" date="2018-01" db="EMBL/GenBank/DDBJ databases">
        <title>Halomonas endophytica sp. nov., isolated from storage liquid in the stems of Populus euphratica.</title>
        <authorList>
            <person name="Chen C."/>
        </authorList>
    </citation>
    <scope>NUCLEOTIDE SEQUENCE [LARGE SCALE GENOMIC DNA]</scope>
    <source>
        <strain evidence="4 5">DSM 26881</strain>
    </source>
</reference>
<feature type="domain" description="GST N-terminal" evidence="2">
    <location>
        <begin position="1"/>
        <end position="83"/>
    </location>
</feature>
<dbReference type="InterPro" id="IPR010987">
    <property type="entry name" value="Glutathione-S-Trfase_C-like"/>
</dbReference>
<protein>
    <submittedName>
        <fullName evidence="4">Maleylacetoacetate isomerase</fullName>
    </submittedName>
</protein>
<dbReference type="InterPro" id="IPR034333">
    <property type="entry name" value="GST_Zeta_N"/>
</dbReference>
<dbReference type="Proteomes" id="UP000235346">
    <property type="component" value="Unassembled WGS sequence"/>
</dbReference>
<dbReference type="GO" id="GO:0006559">
    <property type="term" value="P:L-phenylalanine catabolic process"/>
    <property type="evidence" value="ECO:0007669"/>
    <property type="project" value="TreeGrafter"/>
</dbReference>
<dbReference type="CDD" id="cd03191">
    <property type="entry name" value="GST_C_Zeta"/>
    <property type="match status" value="1"/>
</dbReference>
<sequence length="215" mass="24026">MSLVLHNFFRSSASVRVRAALNLKGLAHEHVSYVLRQKEHQSDAYLKLNPQGLVPALQLDDGTVLGQSLAIIEYLDETHPEPALLPQDPLDRARVRSLAQAVACDIHPVNNLRVLQYLGQELKISEAGVADWFRHWVDQGFAPLEQQLAGDTRRGKFCHGDTPGLADLCLFAQIANNRRFDVDMSRYPTLQAIFEHCLQLPAFVDALPENHPHAG</sequence>
<dbReference type="PROSITE" id="PS50405">
    <property type="entry name" value="GST_CTER"/>
    <property type="match status" value="1"/>
</dbReference>